<dbReference type="InterPro" id="IPR055151">
    <property type="entry name" value="GH113"/>
</dbReference>
<dbReference type="RefSeq" id="WP_197987278.1">
    <property type="nucleotide sequence ID" value="NZ_JACYXC010000001.1"/>
</dbReference>
<proteinExistence type="predicted"/>
<evidence type="ECO:0000313" key="3">
    <source>
        <dbReference type="Proteomes" id="UP000807371"/>
    </source>
</evidence>
<organism evidence="2 3">
    <name type="scientific">Streptomyces pactum</name>
    <dbReference type="NCBI Taxonomy" id="68249"/>
    <lineage>
        <taxon>Bacteria</taxon>
        <taxon>Bacillati</taxon>
        <taxon>Actinomycetota</taxon>
        <taxon>Actinomycetes</taxon>
        <taxon>Kitasatosporales</taxon>
        <taxon>Streptomycetaceae</taxon>
        <taxon>Streptomyces</taxon>
    </lineage>
</organism>
<evidence type="ECO:0000256" key="1">
    <source>
        <dbReference type="SAM" id="MobiDB-lite"/>
    </source>
</evidence>
<dbReference type="Pfam" id="PF22612">
    <property type="entry name" value="GH113"/>
    <property type="match status" value="1"/>
</dbReference>
<feature type="region of interest" description="Disordered" evidence="1">
    <location>
        <begin position="25"/>
        <end position="48"/>
    </location>
</feature>
<dbReference type="InterPro" id="IPR017853">
    <property type="entry name" value="GH"/>
</dbReference>
<dbReference type="SUPFAM" id="SSF51445">
    <property type="entry name" value="(Trans)glycosidases"/>
    <property type="match status" value="1"/>
</dbReference>
<evidence type="ECO:0000313" key="2">
    <source>
        <dbReference type="EMBL" id="MBH5333460.1"/>
    </source>
</evidence>
<dbReference type="EMBL" id="JACYXC010000001">
    <property type="protein sequence ID" value="MBH5333460.1"/>
    <property type="molecule type" value="Genomic_DNA"/>
</dbReference>
<keyword evidence="3" id="KW-1185">Reference proteome</keyword>
<comment type="caution">
    <text evidence="2">The sequence shown here is derived from an EMBL/GenBank/DDBJ whole genome shotgun (WGS) entry which is preliminary data.</text>
</comment>
<dbReference type="PROSITE" id="PS51257">
    <property type="entry name" value="PROKAR_LIPOPROTEIN"/>
    <property type="match status" value="1"/>
</dbReference>
<gene>
    <name evidence="2" type="ORF">IHE55_01035</name>
</gene>
<dbReference type="Proteomes" id="UP000807371">
    <property type="component" value="Unassembled WGS sequence"/>
</dbReference>
<dbReference type="CDD" id="cd19608">
    <property type="entry name" value="GH113_mannanase-like"/>
    <property type="match status" value="1"/>
</dbReference>
<reference evidence="2 3" key="1">
    <citation type="submission" date="2020-09" db="EMBL/GenBank/DDBJ databases">
        <title>Biosynthesis of the nuclear factor of activated T cells inhibitor NFAT-133 and its congeners in Streptomyces pactum.</title>
        <authorList>
            <person name="Zhou W."/>
            <person name="Posri P."/>
            <person name="Abugrain M.E."/>
            <person name="Weisberg A.J."/>
            <person name="Chang J.H."/>
            <person name="Mahmud T."/>
        </authorList>
    </citation>
    <scope>NUCLEOTIDE SEQUENCE [LARGE SCALE GENOMIC DNA]</scope>
    <source>
        <strain evidence="2 3">ATCC 27456</strain>
    </source>
</reference>
<dbReference type="Gene3D" id="3.20.20.80">
    <property type="entry name" value="Glycosidases"/>
    <property type="match status" value="1"/>
</dbReference>
<protein>
    <submittedName>
        <fullName evidence="2">Uncharacterized protein</fullName>
    </submittedName>
</protein>
<name>A0ABS0NE60_9ACTN</name>
<sequence>MKTLGRAAAAVTAALAVLTGCSGGDDDPAGAPDRSGSAPGGPPGERIRGITLPAWDTGDYDRPEAVRYLRQIRDTGARWVVFTPTWYQDGRKRSAIRTTGETVSDHGVRRIVRLAHAEGLKVLLKPHVDLVGGGDRAEIRPADPDAWFASYRTFITHYARLARELDVERFAVGTELAGTSGDRARWSRVIDSVREVYPGRLTYAANYDEYARIRFWSALDVIGIDAYWPLTDRPTTDPAELAAGWREVVTELAAFSARHHRRVLFTEAGYVSQRGTTTAPYSWTVSDRTGEEEQAAAYQALLTAFEDRRWWAGVCWWMWDDWPDSGETPARLAYTPHGKPAEQVLRRWWRG</sequence>
<accession>A0ABS0NE60</accession>